<dbReference type="Gene3D" id="3.30.1300.30">
    <property type="entry name" value="GSPII I/J protein-like"/>
    <property type="match status" value="1"/>
</dbReference>
<reference evidence="10 11" key="1">
    <citation type="submission" date="2018-09" db="EMBL/GenBank/DDBJ databases">
        <title>The draft genome of Acinetobacter sp. strains.</title>
        <authorList>
            <person name="Qin J."/>
            <person name="Feng Y."/>
            <person name="Zong Z."/>
        </authorList>
    </citation>
    <scope>NUCLEOTIDE SEQUENCE [LARGE SCALE GENOMIC DNA]</scope>
    <source>
        <strain evidence="10 11">WCHAc060005</strain>
    </source>
</reference>
<evidence type="ECO:0000256" key="3">
    <source>
        <dbReference type="ARBA" id="ARBA00022452"/>
    </source>
</evidence>
<dbReference type="InterPro" id="IPR045584">
    <property type="entry name" value="Pilin-like"/>
</dbReference>
<sequence>MKFQKTLLAATMAIIASHTVNAADVTLSDSTGPLGSWTTNDTKVNVDVKNGLVNINAELSDIKTNGSATISEDLLIPTIDNSFNGTGGQTVLDYNYSSSIAADEVKQTQKVTADLIQLTQSSSSGKYTTSEVRQSEVTYDANGEYVGSLALGLKPNTSATTKYEANKNNGTHTISVGKLEKNDEHYSFQVTQSKDNVNKSTTITAGNIDLGSGTSSQKVATGDWKKGQAYAIYEVTQNGKTSKVETFDGKLADGTAFNVDNPDYSQVTLVSVGAGGTQAVTVSQSEVVKKVTDSNVTYGEKTTQQKGTNVVGDLYDVDAAGKKIAGTDKALDQTFVVSGQGTVVNEQSVVTGIIGQDADNNNVYGVVASNITTDATTGTKTEQTSELTGKGLVVSNGTNQTSISADGISTTGDLTIFAGSDKETTVGSFVQATTAKVETQVNEKLALVDTKVEAIDTKVGTIDAKVVEVDSRLTAQVGQLGGRVDQLNKRIDDVEKTSYRGIAIALAAQQQIPNIGAGQFAVFGGAGHYEGESAAALGVASVLADGRTAFSAALGFAGGNEVGGRVGVSYVFGGK</sequence>
<dbReference type="InterPro" id="IPR005594">
    <property type="entry name" value="YadA_C"/>
</dbReference>
<dbReference type="EMBL" id="RCHC01000005">
    <property type="protein sequence ID" value="RLL22724.1"/>
    <property type="molecule type" value="Genomic_DNA"/>
</dbReference>
<evidence type="ECO:0000256" key="6">
    <source>
        <dbReference type="ARBA" id="ARBA00023136"/>
    </source>
</evidence>
<dbReference type="Pfam" id="PF03895">
    <property type="entry name" value="YadA_anchor"/>
    <property type="match status" value="1"/>
</dbReference>
<keyword evidence="5 8" id="KW-0732">Signal</keyword>
<evidence type="ECO:0000256" key="7">
    <source>
        <dbReference type="ARBA" id="ARBA00023237"/>
    </source>
</evidence>
<name>A0ABX9TX62_9GAMM</name>
<evidence type="ECO:0000256" key="5">
    <source>
        <dbReference type="ARBA" id="ARBA00022729"/>
    </source>
</evidence>
<evidence type="ECO:0000256" key="8">
    <source>
        <dbReference type="SAM" id="SignalP"/>
    </source>
</evidence>
<keyword evidence="7" id="KW-0998">Cell outer membrane</keyword>
<feature type="chain" id="PRO_5047428218" description="Trimeric autotransporter adhesin YadA-like C-terminal membrane anchor domain-containing protein" evidence="8">
    <location>
        <begin position="23"/>
        <end position="575"/>
    </location>
</feature>
<evidence type="ECO:0000259" key="9">
    <source>
        <dbReference type="Pfam" id="PF03895"/>
    </source>
</evidence>
<evidence type="ECO:0000256" key="2">
    <source>
        <dbReference type="ARBA" id="ARBA00004442"/>
    </source>
</evidence>
<keyword evidence="11" id="KW-1185">Reference proteome</keyword>
<dbReference type="Proteomes" id="UP000280271">
    <property type="component" value="Unassembled WGS sequence"/>
</dbReference>
<evidence type="ECO:0000256" key="1">
    <source>
        <dbReference type="ARBA" id="ARBA00004241"/>
    </source>
</evidence>
<evidence type="ECO:0000313" key="11">
    <source>
        <dbReference type="Proteomes" id="UP000280271"/>
    </source>
</evidence>
<keyword evidence="3" id="KW-1134">Transmembrane beta strand</keyword>
<protein>
    <recommendedName>
        <fullName evidence="9">Trimeric autotransporter adhesin YadA-like C-terminal membrane anchor domain-containing protein</fullName>
    </recommendedName>
</protein>
<proteinExistence type="predicted"/>
<keyword evidence="6" id="KW-0472">Membrane</keyword>
<gene>
    <name evidence="10" type="ORF">D9K81_05835</name>
</gene>
<feature type="domain" description="Trimeric autotransporter adhesin YadA-like C-terminal membrane anchor" evidence="9">
    <location>
        <begin position="517"/>
        <end position="572"/>
    </location>
</feature>
<dbReference type="RefSeq" id="WP_120374362.1">
    <property type="nucleotide sequence ID" value="NZ_RCHC01000005.1"/>
</dbReference>
<evidence type="ECO:0000256" key="4">
    <source>
        <dbReference type="ARBA" id="ARBA00022692"/>
    </source>
</evidence>
<accession>A0ABX9TX62</accession>
<comment type="caution">
    <text evidence="10">The sequence shown here is derived from an EMBL/GenBank/DDBJ whole genome shotgun (WGS) entry which is preliminary data.</text>
</comment>
<dbReference type="SUPFAM" id="SSF54523">
    <property type="entry name" value="Pili subunits"/>
    <property type="match status" value="1"/>
</dbReference>
<feature type="signal peptide" evidence="8">
    <location>
        <begin position="1"/>
        <end position="22"/>
    </location>
</feature>
<comment type="subcellular location">
    <subcellularLocation>
        <location evidence="2">Cell outer membrane</location>
    </subcellularLocation>
    <subcellularLocation>
        <location evidence="1">Cell surface</location>
    </subcellularLocation>
</comment>
<organism evidence="10 11">
    <name type="scientific">Acinetobacter chengduensis</name>
    <dbReference type="NCBI Taxonomy" id="2420890"/>
    <lineage>
        <taxon>Bacteria</taxon>
        <taxon>Pseudomonadati</taxon>
        <taxon>Pseudomonadota</taxon>
        <taxon>Gammaproteobacteria</taxon>
        <taxon>Moraxellales</taxon>
        <taxon>Moraxellaceae</taxon>
        <taxon>Acinetobacter</taxon>
    </lineage>
</organism>
<keyword evidence="4" id="KW-0812">Transmembrane</keyword>
<evidence type="ECO:0000313" key="10">
    <source>
        <dbReference type="EMBL" id="RLL22724.1"/>
    </source>
</evidence>